<name>A0A0U5JER9_9BACT</name>
<gene>
    <name evidence="2" type="primary">MYH4</name>
    <name evidence="2" type="ORF">PNK_0763</name>
</gene>
<keyword evidence="1" id="KW-0472">Membrane</keyword>
<proteinExistence type="predicted"/>
<reference evidence="3" key="1">
    <citation type="submission" date="2015-09" db="EMBL/GenBank/DDBJ databases">
        <authorList>
            <person name="Bertelli C."/>
        </authorList>
    </citation>
    <scope>NUCLEOTIDE SEQUENCE [LARGE SCALE GENOMIC DNA]</scope>
    <source>
        <strain evidence="3">KNic</strain>
    </source>
</reference>
<keyword evidence="1" id="KW-1133">Transmembrane helix</keyword>
<organism evidence="2 3">
    <name type="scientific">Candidatus Protochlamydia naegleriophila</name>
    <dbReference type="NCBI Taxonomy" id="389348"/>
    <lineage>
        <taxon>Bacteria</taxon>
        <taxon>Pseudomonadati</taxon>
        <taxon>Chlamydiota</taxon>
        <taxon>Chlamydiia</taxon>
        <taxon>Parachlamydiales</taxon>
        <taxon>Parachlamydiaceae</taxon>
        <taxon>Candidatus Protochlamydia</taxon>
    </lineage>
</organism>
<accession>A0A0U5JER9</accession>
<dbReference type="Proteomes" id="UP000069902">
    <property type="component" value="Chromosome cPNK"/>
</dbReference>
<evidence type="ECO:0000313" key="3">
    <source>
        <dbReference type="Proteomes" id="UP000069902"/>
    </source>
</evidence>
<dbReference type="PATRIC" id="fig|389348.3.peg.836"/>
<dbReference type="AlphaFoldDB" id="A0A0U5JER9"/>
<sequence length="320" mass="35682">MRVPAFIGHAQNHLHTAWTSAGQIARRASASIAKLPEISKTWIVAQFTAIKSFWEASVWTPFLKPLHERHIEPLGKPDAVYLTTSAIVAASIAVLTPFIFGKALFAIAAVSSVTIFLGACTFASYRAQRHHSEKAWDFVEHMRGAANSTTARRNYFTKMHQDMTELQKPLYSHHAEDVKVLAKQLEAFKKVASAPYYEDRKTLVTQLITHLKTLVTAPGDTPLLEQLEQEVAHVGTERQNFGEIESKRLALSAIQTAAVRQELGNLATRIDELRQSTEGISFAESKRVFDEQLKQLQSKLKGEKGPNLVPPNLDTIVDFN</sequence>
<dbReference type="EMBL" id="LN879502">
    <property type="protein sequence ID" value="CUI16389.1"/>
    <property type="molecule type" value="Genomic_DNA"/>
</dbReference>
<keyword evidence="1" id="KW-0812">Transmembrane</keyword>
<protein>
    <submittedName>
        <fullName evidence="2">Myosin-4</fullName>
    </submittedName>
</protein>
<evidence type="ECO:0000256" key="1">
    <source>
        <dbReference type="SAM" id="Phobius"/>
    </source>
</evidence>
<keyword evidence="3" id="KW-1185">Reference proteome</keyword>
<dbReference type="KEGG" id="pnl:PNK_0763"/>
<feature type="transmembrane region" description="Helical" evidence="1">
    <location>
        <begin position="79"/>
        <end position="99"/>
    </location>
</feature>
<evidence type="ECO:0000313" key="2">
    <source>
        <dbReference type="EMBL" id="CUI16389.1"/>
    </source>
</evidence>
<dbReference type="InParanoid" id="A0A0U5JER9"/>
<feature type="transmembrane region" description="Helical" evidence="1">
    <location>
        <begin position="105"/>
        <end position="125"/>
    </location>
</feature>
<dbReference type="RefSeq" id="WP_059060405.1">
    <property type="nucleotide sequence ID" value="NZ_LN879502.1"/>
</dbReference>